<dbReference type="InterPro" id="IPR019465">
    <property type="entry name" value="Cog5"/>
</dbReference>
<feature type="domain" description="Conserved oligomeric Golgi complex subunit 5 helical" evidence="1">
    <location>
        <begin position="2"/>
        <end position="133"/>
    </location>
</feature>
<evidence type="ECO:0000313" key="2">
    <source>
        <dbReference type="EMBL" id="WOH14326.1"/>
    </source>
</evidence>
<dbReference type="PANTHER" id="PTHR13228:SF3">
    <property type="entry name" value="CONSERVED OLIGOMERIC GOLGI COMPLEX SUBUNIT 5"/>
    <property type="match status" value="1"/>
</dbReference>
<evidence type="ECO:0000313" key="3">
    <source>
        <dbReference type="Proteomes" id="UP000077755"/>
    </source>
</evidence>
<dbReference type="GO" id="GO:0017119">
    <property type="term" value="C:Golgi transport complex"/>
    <property type="evidence" value="ECO:0007669"/>
    <property type="project" value="InterPro"/>
</dbReference>
<dbReference type="PANTHER" id="PTHR13228">
    <property type="entry name" value="CONSERVED OLIGOMERIC GOLGI COMPLEX COMPONENT 5"/>
    <property type="match status" value="1"/>
</dbReference>
<accession>A0AAF0XXK1</accession>
<evidence type="ECO:0000259" key="1">
    <source>
        <dbReference type="Pfam" id="PF20649"/>
    </source>
</evidence>
<name>A0AAF0XXK1_DAUCS</name>
<proteinExistence type="predicted"/>
<reference evidence="2" key="2">
    <citation type="submission" date="2022-03" db="EMBL/GenBank/DDBJ databases">
        <title>Draft title - Genomic analysis of global carrot germplasm unveils the trajectory of domestication and the origin of high carotenoid orange carrot.</title>
        <authorList>
            <person name="Iorizzo M."/>
            <person name="Ellison S."/>
            <person name="Senalik D."/>
            <person name="Macko-Podgorni A."/>
            <person name="Grzebelus D."/>
            <person name="Bostan H."/>
            <person name="Rolling W."/>
            <person name="Curaba J."/>
            <person name="Simon P."/>
        </authorList>
    </citation>
    <scope>NUCLEOTIDE SEQUENCE</scope>
    <source>
        <tissue evidence="2">Leaf</tissue>
    </source>
</reference>
<dbReference type="Proteomes" id="UP000077755">
    <property type="component" value="Chromosome 9"/>
</dbReference>
<organism evidence="2 3">
    <name type="scientific">Daucus carota subsp. sativus</name>
    <name type="common">Carrot</name>
    <dbReference type="NCBI Taxonomy" id="79200"/>
    <lineage>
        <taxon>Eukaryota</taxon>
        <taxon>Viridiplantae</taxon>
        <taxon>Streptophyta</taxon>
        <taxon>Embryophyta</taxon>
        <taxon>Tracheophyta</taxon>
        <taxon>Spermatophyta</taxon>
        <taxon>Magnoliopsida</taxon>
        <taxon>eudicotyledons</taxon>
        <taxon>Gunneridae</taxon>
        <taxon>Pentapetalae</taxon>
        <taxon>asterids</taxon>
        <taxon>campanulids</taxon>
        <taxon>Apiales</taxon>
        <taxon>Apiaceae</taxon>
        <taxon>Apioideae</taxon>
        <taxon>Scandiceae</taxon>
        <taxon>Daucinae</taxon>
        <taxon>Daucus</taxon>
        <taxon>Daucus sect. Daucus</taxon>
    </lineage>
</organism>
<keyword evidence="3" id="KW-1185">Reference proteome</keyword>
<dbReference type="GO" id="GO:0006891">
    <property type="term" value="P:intra-Golgi vesicle-mediated transport"/>
    <property type="evidence" value="ECO:0007669"/>
    <property type="project" value="InterPro"/>
</dbReference>
<dbReference type="InterPro" id="IPR048485">
    <property type="entry name" value="COG5_helical"/>
</dbReference>
<reference evidence="2" key="1">
    <citation type="journal article" date="2016" name="Nat. Genet.">
        <title>A high-quality carrot genome assembly provides new insights into carotenoid accumulation and asterid genome evolution.</title>
        <authorList>
            <person name="Iorizzo M."/>
            <person name="Ellison S."/>
            <person name="Senalik D."/>
            <person name="Zeng P."/>
            <person name="Satapoomin P."/>
            <person name="Huang J."/>
            <person name="Bowman M."/>
            <person name="Iovene M."/>
            <person name="Sanseverino W."/>
            <person name="Cavagnaro P."/>
            <person name="Yildiz M."/>
            <person name="Macko-Podgorni A."/>
            <person name="Moranska E."/>
            <person name="Grzebelus E."/>
            <person name="Grzebelus D."/>
            <person name="Ashrafi H."/>
            <person name="Zheng Z."/>
            <person name="Cheng S."/>
            <person name="Spooner D."/>
            <person name="Van Deynze A."/>
            <person name="Simon P."/>
        </authorList>
    </citation>
    <scope>NUCLEOTIDE SEQUENCE</scope>
    <source>
        <tissue evidence="2">Leaf</tissue>
    </source>
</reference>
<dbReference type="AlphaFoldDB" id="A0AAF0XXK1"/>
<gene>
    <name evidence="2" type="ORF">DCAR_0933845</name>
</gene>
<sequence length="137" mass="14831">MEVLERGLESFNQAEVGAGLQVFYNLGELRGTVEGLVGKYKNVGVKSIANALDMKAISSGGGMYGGGPGGIQRSGTPQIGGGSKAKEALWQRMNGCMDQLHSIVVAVWHLQRVLLKKRDPFTHVLLLDEVMQDLEYL</sequence>
<dbReference type="Pfam" id="PF20649">
    <property type="entry name" value="COG5_C"/>
    <property type="match status" value="1"/>
</dbReference>
<protein>
    <recommendedName>
        <fullName evidence="1">Conserved oligomeric Golgi complex subunit 5 helical domain-containing protein</fullName>
    </recommendedName>
</protein>
<dbReference type="EMBL" id="CP093351">
    <property type="protein sequence ID" value="WOH14326.1"/>
    <property type="molecule type" value="Genomic_DNA"/>
</dbReference>